<feature type="transmembrane region" description="Helical" evidence="6">
    <location>
        <begin position="6"/>
        <end position="24"/>
    </location>
</feature>
<keyword evidence="2 6" id="KW-0812">Transmembrane</keyword>
<dbReference type="OMA" id="EFTRECN"/>
<protein>
    <recommendedName>
        <fullName evidence="9">DDRGK domain-containing protein 1</fullName>
    </recommendedName>
</protein>
<evidence type="ECO:0008006" key="9">
    <source>
        <dbReference type="Google" id="ProtNLM"/>
    </source>
</evidence>
<dbReference type="GO" id="GO:0016020">
    <property type="term" value="C:membrane"/>
    <property type="evidence" value="ECO:0007669"/>
    <property type="project" value="UniProtKB-SubCell"/>
</dbReference>
<evidence type="ECO:0000256" key="3">
    <source>
        <dbReference type="ARBA" id="ARBA00022989"/>
    </source>
</evidence>
<evidence type="ECO:0000256" key="5">
    <source>
        <dbReference type="SAM" id="MobiDB-lite"/>
    </source>
</evidence>
<keyword evidence="4 6" id="KW-0472">Membrane</keyword>
<sequence>MSLAHVVAALLLLVIGGSLLFLWLQRRHNSEWKAALGEEKVKKGNRGEQQRRGSPQDLPGNNSDDSLEEFNEDRGVGGGMRRRPQRGAGGRDQNAEQDGGDVDVYDENGVKLTRLQRKKLAKVREREERRQAQEAALESQRQRQDQTTQRDVEAALREEELKAAEDAALRELRAEKVRADNEEYAKWVDHIGVEERGELGDEARERQARVQDFLLERAARVQAHARRSSAASAAAQAQDVNRVNAEAGKNNTEGHVLVLQAAARDLKVSVEELVHTIEQMARDGKVDGVFDDRGKYVFIAPEHFPQLAHFLRVRGRVSVQEFTRECNRIIMQT</sequence>
<keyword evidence="8" id="KW-1185">Reference proteome</keyword>
<evidence type="ECO:0000256" key="2">
    <source>
        <dbReference type="ARBA" id="ARBA00022692"/>
    </source>
</evidence>
<dbReference type="InterPro" id="IPR036390">
    <property type="entry name" value="WH_DNA-bd_sf"/>
</dbReference>
<evidence type="ECO:0000256" key="1">
    <source>
        <dbReference type="ARBA" id="ARBA00004167"/>
    </source>
</evidence>
<dbReference type="VEuPathDB" id="TriTrypDB:Lsey_0284_0040"/>
<dbReference type="SUPFAM" id="SSF46785">
    <property type="entry name" value="Winged helix' DNA-binding domain"/>
    <property type="match status" value="1"/>
</dbReference>
<dbReference type="PANTHER" id="PTHR48176">
    <property type="entry name" value="DDRGK DOMAIN-CONTAINING PROTEIN 1"/>
    <property type="match status" value="1"/>
</dbReference>
<dbReference type="Gene3D" id="1.10.10.10">
    <property type="entry name" value="Winged helix-like DNA-binding domain superfamily/Winged helix DNA-binding domain"/>
    <property type="match status" value="1"/>
</dbReference>
<comment type="subcellular location">
    <subcellularLocation>
        <location evidence="1">Membrane</location>
        <topology evidence="1">Single-pass membrane protein</topology>
    </subcellularLocation>
</comment>
<feature type="compositionally biased region" description="Basic and acidic residues" evidence="5">
    <location>
        <begin position="122"/>
        <end position="132"/>
    </location>
</feature>
<evidence type="ECO:0000256" key="4">
    <source>
        <dbReference type="ARBA" id="ARBA00023136"/>
    </source>
</evidence>
<dbReference type="Proteomes" id="UP000038009">
    <property type="component" value="Unassembled WGS sequence"/>
</dbReference>
<dbReference type="SMART" id="SM01128">
    <property type="entry name" value="DDRGK"/>
    <property type="match status" value="1"/>
</dbReference>
<dbReference type="InterPro" id="IPR036388">
    <property type="entry name" value="WH-like_DNA-bd_sf"/>
</dbReference>
<dbReference type="PANTHER" id="PTHR48176:SF1">
    <property type="entry name" value="DDRGK DOMAIN-CONTAINING PROTEIN 1"/>
    <property type="match status" value="1"/>
</dbReference>
<dbReference type="OrthoDB" id="2285710at2759"/>
<evidence type="ECO:0000313" key="8">
    <source>
        <dbReference type="Proteomes" id="UP000038009"/>
    </source>
</evidence>
<keyword evidence="3 6" id="KW-1133">Transmembrane helix</keyword>
<dbReference type="EMBL" id="LJSK01000284">
    <property type="protein sequence ID" value="KPI84160.1"/>
    <property type="molecule type" value="Genomic_DNA"/>
</dbReference>
<feature type="region of interest" description="Disordered" evidence="5">
    <location>
        <begin position="117"/>
        <end position="152"/>
    </location>
</feature>
<feature type="region of interest" description="Disordered" evidence="5">
    <location>
        <begin position="40"/>
        <end position="105"/>
    </location>
</feature>
<name>A0A0N1I1I6_LEPSE</name>
<dbReference type="Pfam" id="PF09756">
    <property type="entry name" value="DDRGK"/>
    <property type="match status" value="1"/>
</dbReference>
<dbReference type="GO" id="GO:0044389">
    <property type="term" value="F:ubiquitin-like protein ligase binding"/>
    <property type="evidence" value="ECO:0007669"/>
    <property type="project" value="TreeGrafter"/>
</dbReference>
<proteinExistence type="predicted"/>
<evidence type="ECO:0000313" key="7">
    <source>
        <dbReference type="EMBL" id="KPI84160.1"/>
    </source>
</evidence>
<gene>
    <name evidence="7" type="ORF">ABL78_6785</name>
</gene>
<dbReference type="AlphaFoldDB" id="A0A0N1I1I6"/>
<dbReference type="InterPro" id="IPR019153">
    <property type="entry name" value="DDRGK_dom-contain"/>
</dbReference>
<evidence type="ECO:0000256" key="6">
    <source>
        <dbReference type="SAM" id="Phobius"/>
    </source>
</evidence>
<feature type="compositionally biased region" description="Basic and acidic residues" evidence="5">
    <location>
        <begin position="140"/>
        <end position="152"/>
    </location>
</feature>
<reference evidence="7 8" key="1">
    <citation type="journal article" date="2015" name="PLoS Pathog.">
        <title>Leptomonas seymouri: Adaptations to the Dixenous Life Cycle Analyzed by Genome Sequencing, Transcriptome Profiling and Co-infection with Leishmania donovani.</title>
        <authorList>
            <person name="Kraeva N."/>
            <person name="Butenko A."/>
            <person name="Hlavacova J."/>
            <person name="Kostygov A."/>
            <person name="Myskova J."/>
            <person name="Grybchuk D."/>
            <person name="Lestinova T."/>
            <person name="Votypka J."/>
            <person name="Volf P."/>
            <person name="Opperdoes F."/>
            <person name="Flegontov P."/>
            <person name="Lukes J."/>
            <person name="Yurchenko V."/>
        </authorList>
    </citation>
    <scope>NUCLEOTIDE SEQUENCE [LARGE SCALE GENOMIC DNA]</scope>
    <source>
        <strain evidence="7 8">ATCC 30220</strain>
    </source>
</reference>
<dbReference type="InterPro" id="IPR050899">
    <property type="entry name" value="DDRGK_domain-containing"/>
</dbReference>
<feature type="compositionally biased region" description="Basic and acidic residues" evidence="5">
    <location>
        <begin position="40"/>
        <end position="51"/>
    </location>
</feature>
<organism evidence="7 8">
    <name type="scientific">Leptomonas seymouri</name>
    <dbReference type="NCBI Taxonomy" id="5684"/>
    <lineage>
        <taxon>Eukaryota</taxon>
        <taxon>Discoba</taxon>
        <taxon>Euglenozoa</taxon>
        <taxon>Kinetoplastea</taxon>
        <taxon>Metakinetoplastina</taxon>
        <taxon>Trypanosomatida</taxon>
        <taxon>Trypanosomatidae</taxon>
        <taxon>Leishmaniinae</taxon>
        <taxon>Leptomonas</taxon>
    </lineage>
</organism>
<accession>A0A0N1I1I6</accession>
<comment type="caution">
    <text evidence="7">The sequence shown here is derived from an EMBL/GenBank/DDBJ whole genome shotgun (WGS) entry which is preliminary data.</text>
</comment>